<dbReference type="PANTHER" id="PTHR42804">
    <property type="entry name" value="ALDEHYDE DEHYDROGENASE"/>
    <property type="match status" value="1"/>
</dbReference>
<dbReference type="Proteomes" id="UP000219167">
    <property type="component" value="Unassembled WGS sequence"/>
</dbReference>
<dbReference type="InterPro" id="IPR015590">
    <property type="entry name" value="Aldehyde_DH_dom"/>
</dbReference>
<name>A0A285UW26_9HYPH</name>
<organism evidence="5 6">
    <name type="scientific">Rhizobium subbaraonis</name>
    <dbReference type="NCBI Taxonomy" id="908946"/>
    <lineage>
        <taxon>Bacteria</taxon>
        <taxon>Pseudomonadati</taxon>
        <taxon>Pseudomonadota</taxon>
        <taxon>Alphaproteobacteria</taxon>
        <taxon>Hyphomicrobiales</taxon>
        <taxon>Rhizobiaceae</taxon>
        <taxon>Rhizobium/Agrobacterium group</taxon>
        <taxon>Rhizobium</taxon>
    </lineage>
</organism>
<dbReference type="SUPFAM" id="SSF53720">
    <property type="entry name" value="ALDH-like"/>
    <property type="match status" value="1"/>
</dbReference>
<dbReference type="InterPro" id="IPR016161">
    <property type="entry name" value="Ald_DH/histidinol_DH"/>
</dbReference>
<dbReference type="InterPro" id="IPR016163">
    <property type="entry name" value="Ald_DH_C"/>
</dbReference>
<protein>
    <submittedName>
        <fullName evidence="5">Aldehyde dehydrogenase family protein</fullName>
    </submittedName>
</protein>
<evidence type="ECO:0000313" key="6">
    <source>
        <dbReference type="Proteomes" id="UP000219167"/>
    </source>
</evidence>
<dbReference type="Pfam" id="PF00171">
    <property type="entry name" value="Aldedh"/>
    <property type="match status" value="1"/>
</dbReference>
<accession>A0A285UW26</accession>
<feature type="region of interest" description="Disordered" evidence="3">
    <location>
        <begin position="230"/>
        <end position="253"/>
    </location>
</feature>
<dbReference type="PANTHER" id="PTHR42804:SF1">
    <property type="entry name" value="ALDEHYDE DEHYDROGENASE-RELATED"/>
    <property type="match status" value="1"/>
</dbReference>
<keyword evidence="2" id="KW-0560">Oxidoreductase</keyword>
<reference evidence="5 6" key="1">
    <citation type="submission" date="2017-08" db="EMBL/GenBank/DDBJ databases">
        <authorList>
            <person name="de Groot N.N."/>
        </authorList>
    </citation>
    <scope>NUCLEOTIDE SEQUENCE [LARGE SCALE GENOMIC DNA]</scope>
    <source>
        <strain evidence="5 6">JC85</strain>
    </source>
</reference>
<gene>
    <name evidence="5" type="ORF">SAMN05892877_11997</name>
</gene>
<evidence type="ECO:0000259" key="4">
    <source>
        <dbReference type="Pfam" id="PF00171"/>
    </source>
</evidence>
<dbReference type="Gene3D" id="3.40.605.10">
    <property type="entry name" value="Aldehyde Dehydrogenase, Chain A, domain 1"/>
    <property type="match status" value="1"/>
</dbReference>
<evidence type="ECO:0000256" key="2">
    <source>
        <dbReference type="ARBA" id="ARBA00023002"/>
    </source>
</evidence>
<evidence type="ECO:0000256" key="1">
    <source>
        <dbReference type="ARBA" id="ARBA00009986"/>
    </source>
</evidence>
<feature type="compositionally biased region" description="Polar residues" evidence="3">
    <location>
        <begin position="93"/>
        <end position="127"/>
    </location>
</feature>
<comment type="similarity">
    <text evidence="1">Belongs to the aldehyde dehydrogenase family.</text>
</comment>
<feature type="domain" description="Aldehyde dehydrogenase" evidence="4">
    <location>
        <begin position="120"/>
        <end position="179"/>
    </location>
</feature>
<evidence type="ECO:0000313" key="5">
    <source>
        <dbReference type="EMBL" id="SOC45983.1"/>
    </source>
</evidence>
<sequence length="253" mass="27393">MASTVTIGICGWACKAPTRTLVPHNRMDEAARTARCDSRARPPMPTFEHGPVVNRRQYERIQALIESGISQRTPDRPLSCDARHDDRARGNLSVPSSRFSATQTRTMQQSSPTKRSMASPSSIQTKDNAAARRIARQLRGGMVYINEADRDGASPFGGSKQSGNSCEHREFGLAGSLEIKGHGRAGARLPGRQAPIASTDFETTVLAKHLGMGLAAAKRLKMHRMTMPSLPASFSQEGRGLPPNIGPSPTRHS</sequence>
<dbReference type="Gene3D" id="3.40.309.10">
    <property type="entry name" value="Aldehyde Dehydrogenase, Chain A, domain 2"/>
    <property type="match status" value="2"/>
</dbReference>
<dbReference type="AlphaFoldDB" id="A0A285UW26"/>
<proteinExistence type="inferred from homology"/>
<dbReference type="InterPro" id="IPR016162">
    <property type="entry name" value="Ald_DH_N"/>
</dbReference>
<feature type="region of interest" description="Disordered" evidence="3">
    <location>
        <begin position="67"/>
        <end position="128"/>
    </location>
</feature>
<evidence type="ECO:0000256" key="3">
    <source>
        <dbReference type="SAM" id="MobiDB-lite"/>
    </source>
</evidence>
<keyword evidence="6" id="KW-1185">Reference proteome</keyword>
<dbReference type="GO" id="GO:0016620">
    <property type="term" value="F:oxidoreductase activity, acting on the aldehyde or oxo group of donors, NAD or NADP as acceptor"/>
    <property type="evidence" value="ECO:0007669"/>
    <property type="project" value="InterPro"/>
</dbReference>
<dbReference type="EMBL" id="OBQD01000019">
    <property type="protein sequence ID" value="SOC45983.1"/>
    <property type="molecule type" value="Genomic_DNA"/>
</dbReference>